<reference evidence="1" key="1">
    <citation type="submission" date="2018-06" db="EMBL/GenBank/DDBJ databases">
        <authorList>
            <person name="Zhirakovskaya E."/>
        </authorList>
    </citation>
    <scope>NUCLEOTIDE SEQUENCE</scope>
</reference>
<dbReference type="AlphaFoldDB" id="A0A3B1B8Y5"/>
<dbReference type="EMBL" id="UOFW01000182">
    <property type="protein sequence ID" value="VAX06780.1"/>
    <property type="molecule type" value="Genomic_DNA"/>
</dbReference>
<evidence type="ECO:0000313" key="1">
    <source>
        <dbReference type="EMBL" id="VAX06780.1"/>
    </source>
</evidence>
<feature type="non-terminal residue" evidence="1">
    <location>
        <position position="26"/>
    </location>
</feature>
<protein>
    <submittedName>
        <fullName evidence="1">Uncharacterized protein</fullName>
    </submittedName>
</protein>
<proteinExistence type="predicted"/>
<accession>A0A3B1B8Y5</accession>
<gene>
    <name evidence="1" type="ORF">MNBD_ALPHA03-2018</name>
</gene>
<sequence>MDEPLNQGSERFEQDLSHWLVRVRGV</sequence>
<organism evidence="1">
    <name type="scientific">hydrothermal vent metagenome</name>
    <dbReference type="NCBI Taxonomy" id="652676"/>
    <lineage>
        <taxon>unclassified sequences</taxon>
        <taxon>metagenomes</taxon>
        <taxon>ecological metagenomes</taxon>
    </lineage>
</organism>
<name>A0A3B1B8Y5_9ZZZZ</name>